<dbReference type="AlphaFoldDB" id="A0A1K1KLZ0"/>
<dbReference type="GeneID" id="95348529"/>
<proteinExistence type="predicted"/>
<keyword evidence="1" id="KW-0812">Transmembrane</keyword>
<feature type="transmembrane region" description="Helical" evidence="1">
    <location>
        <begin position="129"/>
        <end position="148"/>
    </location>
</feature>
<dbReference type="KEGG" id="laca:LAC1533_0441"/>
<accession>A0A1K1KLZ0</accession>
<keyword evidence="1" id="KW-0472">Membrane</keyword>
<feature type="transmembrane region" description="Helical" evidence="1">
    <location>
        <begin position="169"/>
        <end position="186"/>
    </location>
</feature>
<evidence type="ECO:0000313" key="2">
    <source>
        <dbReference type="EMBL" id="SFV39861.1"/>
    </source>
</evidence>
<feature type="transmembrane region" description="Helical" evidence="1">
    <location>
        <begin position="104"/>
        <end position="123"/>
    </location>
</feature>
<feature type="transmembrane region" description="Helical" evidence="1">
    <location>
        <begin position="21"/>
        <end position="44"/>
    </location>
</feature>
<dbReference type="EMBL" id="LT630287">
    <property type="protein sequence ID" value="SFV39861.1"/>
    <property type="molecule type" value="Genomic_DNA"/>
</dbReference>
<sequence length="218" mass="24703">MSNSKNKYGRILYKLGNGLASLVSTNVAWLVICIPAFVFAIVSFSSSDFMLQPMNLILLALLFSVFVIPAYSAVFQILIERLSTKEGWLFKKTVKQYFDNLKKIKPNFFFGIFLTFEIVMILVNKKNVALTSFLITIGIVILGILFVYSVSCSENVNKNWQQIMVEHPIKMIIVAILIILALMLNTNLFLSFFLLLFSASLPGLVGIFMFRDCIVDRN</sequence>
<dbReference type="RefSeq" id="WP_079578658.1">
    <property type="nucleotide sequence ID" value="NZ_CP173417.1"/>
</dbReference>
<protein>
    <submittedName>
        <fullName evidence="2">Uncharacterized protein</fullName>
    </submittedName>
</protein>
<evidence type="ECO:0000313" key="3">
    <source>
        <dbReference type="Proteomes" id="UP000190935"/>
    </source>
</evidence>
<organism evidence="2 3">
    <name type="scientific">Ligilactobacillus acidipiscis</name>
    <dbReference type="NCBI Taxonomy" id="89059"/>
    <lineage>
        <taxon>Bacteria</taxon>
        <taxon>Bacillati</taxon>
        <taxon>Bacillota</taxon>
        <taxon>Bacilli</taxon>
        <taxon>Lactobacillales</taxon>
        <taxon>Lactobacillaceae</taxon>
        <taxon>Ligilactobacillus</taxon>
    </lineage>
</organism>
<feature type="transmembrane region" description="Helical" evidence="1">
    <location>
        <begin position="56"/>
        <end position="83"/>
    </location>
</feature>
<feature type="transmembrane region" description="Helical" evidence="1">
    <location>
        <begin position="192"/>
        <end position="210"/>
    </location>
</feature>
<reference evidence="3" key="1">
    <citation type="submission" date="2016-11" db="EMBL/GenBank/DDBJ databases">
        <authorList>
            <person name="Papadimitriou K."/>
        </authorList>
    </citation>
    <scope>NUCLEOTIDE SEQUENCE [LARGE SCALE GENOMIC DNA]</scope>
    <source>
        <strain evidence="3">ACA-DC 1533</strain>
    </source>
</reference>
<gene>
    <name evidence="2" type="ORF">LAC1533_0441</name>
</gene>
<name>A0A1K1KLZ0_9LACO</name>
<evidence type="ECO:0000256" key="1">
    <source>
        <dbReference type="SAM" id="Phobius"/>
    </source>
</evidence>
<keyword evidence="1" id="KW-1133">Transmembrane helix</keyword>
<dbReference type="Proteomes" id="UP000190935">
    <property type="component" value="Chromosome I"/>
</dbReference>